<comment type="caution">
    <text evidence="2">The sequence shown here is derived from an EMBL/GenBank/DDBJ whole genome shotgun (WGS) entry which is preliminary data.</text>
</comment>
<keyword evidence="1" id="KW-0812">Transmembrane</keyword>
<dbReference type="SMART" id="SM00028">
    <property type="entry name" value="TPR"/>
    <property type="match status" value="1"/>
</dbReference>
<name>A0ABV5GP52_9FLAO</name>
<dbReference type="EMBL" id="JBHMEY010000038">
    <property type="protein sequence ID" value="MFB9097163.1"/>
    <property type="molecule type" value="Genomic_DNA"/>
</dbReference>
<organism evidence="2 3">
    <name type="scientific">Flavobacterium jumunjinense</name>
    <dbReference type="NCBI Taxonomy" id="998845"/>
    <lineage>
        <taxon>Bacteria</taxon>
        <taxon>Pseudomonadati</taxon>
        <taxon>Bacteroidota</taxon>
        <taxon>Flavobacteriia</taxon>
        <taxon>Flavobacteriales</taxon>
        <taxon>Flavobacteriaceae</taxon>
        <taxon>Flavobacterium</taxon>
    </lineage>
</organism>
<evidence type="ECO:0000313" key="3">
    <source>
        <dbReference type="Proteomes" id="UP001589607"/>
    </source>
</evidence>
<keyword evidence="3" id="KW-1185">Reference proteome</keyword>
<dbReference type="Gene3D" id="1.25.40.10">
    <property type="entry name" value="Tetratricopeptide repeat domain"/>
    <property type="match status" value="1"/>
</dbReference>
<feature type="transmembrane region" description="Helical" evidence="1">
    <location>
        <begin position="12"/>
        <end position="33"/>
    </location>
</feature>
<accession>A0ABV5GP52</accession>
<dbReference type="InterPro" id="IPR019734">
    <property type="entry name" value="TPR_rpt"/>
</dbReference>
<dbReference type="InterPro" id="IPR011990">
    <property type="entry name" value="TPR-like_helical_dom_sf"/>
</dbReference>
<keyword evidence="1" id="KW-1133">Transmembrane helix</keyword>
<proteinExistence type="predicted"/>
<evidence type="ECO:0000256" key="1">
    <source>
        <dbReference type="SAM" id="Phobius"/>
    </source>
</evidence>
<dbReference type="SUPFAM" id="SSF48452">
    <property type="entry name" value="TPR-like"/>
    <property type="match status" value="1"/>
</dbReference>
<protein>
    <submittedName>
        <fullName evidence="2">Tetratricopeptide repeat protein</fullName>
    </submittedName>
</protein>
<gene>
    <name evidence="2" type="ORF">ACFFVF_11590</name>
</gene>
<dbReference type="RefSeq" id="WP_236454238.1">
    <property type="nucleotide sequence ID" value="NZ_CBCSGE010000033.1"/>
</dbReference>
<feature type="transmembrane region" description="Helical" evidence="1">
    <location>
        <begin position="39"/>
        <end position="57"/>
    </location>
</feature>
<sequence>MTSKTPTIRQSSWFAILPQFGIMLLFIFLFSMSNLKDPSLFALITYFFIAMSLRNFVPKSHREGIKLTNKKRFEAAIPKFENSYAFFTKNSWIDKYRYLTLFSSSRMSYREMALCNIAFCYSQIKNGTKALEYYEKAQREFPDSGLALAGINMLKSIGKE</sequence>
<reference evidence="2 3" key="1">
    <citation type="submission" date="2024-09" db="EMBL/GenBank/DDBJ databases">
        <authorList>
            <person name="Sun Q."/>
            <person name="Mori K."/>
        </authorList>
    </citation>
    <scope>NUCLEOTIDE SEQUENCE [LARGE SCALE GENOMIC DNA]</scope>
    <source>
        <strain evidence="2 3">CECT 7955</strain>
    </source>
</reference>
<keyword evidence="1" id="KW-0472">Membrane</keyword>
<dbReference type="Proteomes" id="UP001589607">
    <property type="component" value="Unassembled WGS sequence"/>
</dbReference>
<evidence type="ECO:0000313" key="2">
    <source>
        <dbReference type="EMBL" id="MFB9097163.1"/>
    </source>
</evidence>